<dbReference type="EMBL" id="CP053418">
    <property type="protein sequence ID" value="QJW84998.1"/>
    <property type="molecule type" value="Genomic_DNA"/>
</dbReference>
<evidence type="ECO:0008006" key="3">
    <source>
        <dbReference type="Google" id="ProtNLM"/>
    </source>
</evidence>
<proteinExistence type="predicted"/>
<evidence type="ECO:0000313" key="1">
    <source>
        <dbReference type="EMBL" id="QJW84998.1"/>
    </source>
</evidence>
<sequence length="194" mass="21050">MGPNSTQFVASQAASSAGAHAERKEILKLAMRELLQHNGIPESWLSADLLRTSSARREQGIHVRLLVRHWDPRLLLHGVALEQDFLRRLIALDPGAAEWLMGFSWQFTLPDLSACPDLPPPASWTAPVVQAPAAAADAPPTTTAGDIIEGPVVIPQTQDEVRADLERLLALRDDDLKRHGPGEDGFAATRPVGI</sequence>
<accession>A0ABX6P6N5</accession>
<keyword evidence="2" id="KW-1185">Reference proteome</keyword>
<evidence type="ECO:0000313" key="2">
    <source>
        <dbReference type="Proteomes" id="UP000500826"/>
    </source>
</evidence>
<gene>
    <name evidence="1" type="ORF">HK414_19900</name>
</gene>
<protein>
    <recommendedName>
        <fullName evidence="3">DUF721 domain-containing protein</fullName>
    </recommendedName>
</protein>
<dbReference type="Proteomes" id="UP000500826">
    <property type="component" value="Chromosome"/>
</dbReference>
<organism evidence="1 2">
    <name type="scientific">Ramlibacter terrae</name>
    <dbReference type="NCBI Taxonomy" id="2732511"/>
    <lineage>
        <taxon>Bacteria</taxon>
        <taxon>Pseudomonadati</taxon>
        <taxon>Pseudomonadota</taxon>
        <taxon>Betaproteobacteria</taxon>
        <taxon>Burkholderiales</taxon>
        <taxon>Comamonadaceae</taxon>
        <taxon>Ramlibacter</taxon>
    </lineage>
</organism>
<name>A0ABX6P6N5_9BURK</name>
<reference evidence="1 2" key="1">
    <citation type="submission" date="2020-05" db="EMBL/GenBank/DDBJ databases">
        <title>Ramlibacter rhizophilus sp. nov., isolated from rhizosphere soil of national flower Mugunghwa from South Korea.</title>
        <authorList>
            <person name="Zheng-Fei Y."/>
            <person name="Huan T."/>
        </authorList>
    </citation>
    <scope>NUCLEOTIDE SEQUENCE [LARGE SCALE GENOMIC DNA]</scope>
    <source>
        <strain evidence="1 2">H242</strain>
    </source>
</reference>